<evidence type="ECO:0000313" key="5">
    <source>
        <dbReference type="Proteomes" id="UP000628775"/>
    </source>
</evidence>
<organism evidence="4 5">
    <name type="scientific">Pullulanibacillus camelliae</name>
    <dbReference type="NCBI Taxonomy" id="1707096"/>
    <lineage>
        <taxon>Bacteria</taxon>
        <taxon>Bacillati</taxon>
        <taxon>Bacillota</taxon>
        <taxon>Bacilli</taxon>
        <taxon>Bacillales</taxon>
        <taxon>Sporolactobacillaceae</taxon>
        <taxon>Pullulanibacillus</taxon>
    </lineage>
</organism>
<evidence type="ECO:0000259" key="2">
    <source>
        <dbReference type="Pfam" id="PF01408"/>
    </source>
</evidence>
<dbReference type="InterPro" id="IPR000683">
    <property type="entry name" value="Gfo/Idh/MocA-like_OxRdtase_N"/>
</dbReference>
<dbReference type="InterPro" id="IPR055170">
    <property type="entry name" value="GFO_IDH_MocA-like_dom"/>
</dbReference>
<evidence type="ECO:0000259" key="3">
    <source>
        <dbReference type="Pfam" id="PF22725"/>
    </source>
</evidence>
<keyword evidence="1" id="KW-0560">Oxidoreductase</keyword>
<feature type="domain" description="GFO/IDH/MocA-like oxidoreductase" evidence="3">
    <location>
        <begin position="131"/>
        <end position="264"/>
    </location>
</feature>
<keyword evidence="5" id="KW-1185">Reference proteome</keyword>
<dbReference type="PANTHER" id="PTHR43818">
    <property type="entry name" value="BCDNA.GH03377"/>
    <property type="match status" value="1"/>
</dbReference>
<evidence type="ECO:0000256" key="1">
    <source>
        <dbReference type="ARBA" id="ARBA00023002"/>
    </source>
</evidence>
<dbReference type="Proteomes" id="UP000628775">
    <property type="component" value="Unassembled WGS sequence"/>
</dbReference>
<dbReference type="EMBL" id="BMIR01000016">
    <property type="protein sequence ID" value="GGE49409.1"/>
    <property type="molecule type" value="Genomic_DNA"/>
</dbReference>
<reference evidence="4" key="2">
    <citation type="submission" date="2020-09" db="EMBL/GenBank/DDBJ databases">
        <authorList>
            <person name="Sun Q."/>
            <person name="Zhou Y."/>
        </authorList>
    </citation>
    <scope>NUCLEOTIDE SEQUENCE</scope>
    <source>
        <strain evidence="4">CGMCC 1.15371</strain>
    </source>
</reference>
<feature type="domain" description="Gfo/Idh/MocA-like oxidoreductase N-terminal" evidence="2">
    <location>
        <begin position="4"/>
        <end position="119"/>
    </location>
</feature>
<dbReference type="SUPFAM" id="SSF51735">
    <property type="entry name" value="NAD(P)-binding Rossmann-fold domains"/>
    <property type="match status" value="1"/>
</dbReference>
<proteinExistence type="predicted"/>
<name>A0A8J3DY41_9BACL</name>
<gene>
    <name evidence="4" type="ORF">GCM10011391_30260</name>
</gene>
<dbReference type="SUPFAM" id="SSF55347">
    <property type="entry name" value="Glyceraldehyde-3-phosphate dehydrogenase-like, C-terminal domain"/>
    <property type="match status" value="1"/>
</dbReference>
<dbReference type="Pfam" id="PF22725">
    <property type="entry name" value="GFO_IDH_MocA_C3"/>
    <property type="match status" value="1"/>
</dbReference>
<reference evidence="4" key="1">
    <citation type="journal article" date="2014" name="Int. J. Syst. Evol. Microbiol.">
        <title>Complete genome sequence of Corynebacterium casei LMG S-19264T (=DSM 44701T), isolated from a smear-ripened cheese.</title>
        <authorList>
            <consortium name="US DOE Joint Genome Institute (JGI-PGF)"/>
            <person name="Walter F."/>
            <person name="Albersmeier A."/>
            <person name="Kalinowski J."/>
            <person name="Ruckert C."/>
        </authorList>
    </citation>
    <scope>NUCLEOTIDE SEQUENCE</scope>
    <source>
        <strain evidence="4">CGMCC 1.15371</strain>
    </source>
</reference>
<dbReference type="InterPro" id="IPR050463">
    <property type="entry name" value="Gfo/Idh/MocA_oxidrdct_glycsds"/>
</dbReference>
<dbReference type="AlphaFoldDB" id="A0A8J3DY41"/>
<accession>A0A8J3DY41</accession>
<dbReference type="Gene3D" id="3.40.50.720">
    <property type="entry name" value="NAD(P)-binding Rossmann-like Domain"/>
    <property type="match status" value="1"/>
</dbReference>
<dbReference type="GO" id="GO:0016491">
    <property type="term" value="F:oxidoreductase activity"/>
    <property type="evidence" value="ECO:0007669"/>
    <property type="project" value="UniProtKB-KW"/>
</dbReference>
<evidence type="ECO:0000313" key="4">
    <source>
        <dbReference type="EMBL" id="GGE49409.1"/>
    </source>
</evidence>
<comment type="caution">
    <text evidence="4">The sequence shown here is derived from an EMBL/GenBank/DDBJ whole genome shotgun (WGS) entry which is preliminary data.</text>
</comment>
<dbReference type="RefSeq" id="WP_188696133.1">
    <property type="nucleotide sequence ID" value="NZ_BMIR01000016.1"/>
</dbReference>
<dbReference type="PANTHER" id="PTHR43818:SF11">
    <property type="entry name" value="BCDNA.GH03377"/>
    <property type="match status" value="1"/>
</dbReference>
<sequence length="372" mass="40666">MKKVKVGIVGCGNISSIYFQAGKTFDVFDVVACADLDSDRARGRAEEYGIPKACTVEQLLEDPEIDIVVNLTIPKAHAKVACAALEAGKHVYGEKPLSVSREDGLRMLALAEEKGLRVGNAPDTFLGGGLQTSRKLIDDGWIGEPVAATAFMMGHGHESWHPDPAFYYQTGGGPMFDMGPYYITALISLIGNVKRVTGSARITFPERTVTSEPKYGETIQVETPTHIAGILDFNNGAVGTMITSFDVWHHQLPFIEVYGTEGSMRVPDPNTFGGPVQVRRHDAKEWSEVPLTHGFTENSRGLGLADMAYAIQTGRQHRANGRLSYHVLDIMHGFHDASEQGQHVLLESQCDRPEPLPMGINVHTIDRLLKGE</sequence>
<dbReference type="GO" id="GO:0000166">
    <property type="term" value="F:nucleotide binding"/>
    <property type="evidence" value="ECO:0007669"/>
    <property type="project" value="InterPro"/>
</dbReference>
<dbReference type="InterPro" id="IPR036291">
    <property type="entry name" value="NAD(P)-bd_dom_sf"/>
</dbReference>
<dbReference type="Gene3D" id="3.30.360.10">
    <property type="entry name" value="Dihydrodipicolinate Reductase, domain 2"/>
    <property type="match status" value="1"/>
</dbReference>
<protein>
    <submittedName>
        <fullName evidence="4">Dehydrogenase</fullName>
    </submittedName>
</protein>
<dbReference type="Pfam" id="PF01408">
    <property type="entry name" value="GFO_IDH_MocA"/>
    <property type="match status" value="1"/>
</dbReference>